<feature type="non-terminal residue" evidence="6">
    <location>
        <position position="1"/>
    </location>
</feature>
<feature type="compositionally biased region" description="Basic residues" evidence="5">
    <location>
        <begin position="546"/>
        <end position="556"/>
    </location>
</feature>
<dbReference type="PANTHER" id="PTHR31399:SF0">
    <property type="entry name" value="DNA-DIRECTED PRIMASE_POLYMERASE PROTEIN"/>
    <property type="match status" value="1"/>
</dbReference>
<evidence type="ECO:0000256" key="1">
    <source>
        <dbReference type="ARBA" id="ARBA00026139"/>
    </source>
</evidence>
<dbReference type="PANTHER" id="PTHR31399">
    <property type="entry name" value="DNA-DIRECTED PRIMASE / POLYMERASE PROTEIN"/>
    <property type="match status" value="1"/>
</dbReference>
<sequence>MGGRCIIDILLDTQVDEGYEATQVDSTQEDSAKPIEVVEVSTDEDVDTTASEGELADEGLPELSLRLLRFCGVREGTALHPPPPRSFHRQAEALRCLESLAARGLYSPHELGLFSREFTSTGCRSFLVDTFPGFALTSAPRQLTGAPLPARHLYEVLVEKKPCWLYFDLEYSRTENPQLEPNRVAGAFYELLGRFCENSLGQRLDHSAVYDLDSTNADKFSKHVVLKRLEKGETLAFQNNAQAGFFIRRFMDFVREQRQAGDTSASLLFARTKPKASAKGAEKPEPEPEASIVDESVYTRNRCFRVLFSTKFGKNRPLLPTWSAAPPAQQLLESLASCVPEGTPLFRHPMIPPDWQHEDMKVGRSGKRPDRREPSEVVEVPCNASEHSALFRHLIELWDDIRSKNEPTSTHVPTRVQRSLLMSSDYMVVSLANNRFCFKKGVSHKSNGVYLVINQKRWVAYQKCHDVADCPEFRSHEFALPEELRPPAEPDAVAEDADAEGKDDPISQELLTQLMPIEDDPVTPPRLPIQRRASRSRSASPLAPSRKQRKLRRKRHSPEDRSAGEPQPSGSLPELQ</sequence>
<dbReference type="EC" id="2.7.7.102" evidence="3"/>
<comment type="catalytic activity">
    <reaction evidence="4">
        <text>DNA(n) + a 2'-deoxyribonucleoside 5'-triphosphate = DNA(n+1) + diphosphate</text>
        <dbReference type="Rhea" id="RHEA:22508"/>
        <dbReference type="Rhea" id="RHEA-COMP:17339"/>
        <dbReference type="Rhea" id="RHEA-COMP:17340"/>
        <dbReference type="ChEBI" id="CHEBI:33019"/>
        <dbReference type="ChEBI" id="CHEBI:61560"/>
        <dbReference type="ChEBI" id="CHEBI:173112"/>
        <dbReference type="EC" id="2.7.7.7"/>
    </reaction>
    <physiologicalReaction direction="left-to-right" evidence="4">
        <dbReference type="Rhea" id="RHEA:22509"/>
    </physiologicalReaction>
</comment>
<dbReference type="GO" id="GO:0003682">
    <property type="term" value="F:chromatin binding"/>
    <property type="evidence" value="ECO:0007669"/>
    <property type="project" value="TreeGrafter"/>
</dbReference>
<evidence type="ECO:0000256" key="2">
    <source>
        <dbReference type="ARBA" id="ARBA00044677"/>
    </source>
</evidence>
<reference evidence="6" key="1">
    <citation type="submission" date="2023-08" db="EMBL/GenBank/DDBJ databases">
        <authorList>
            <person name="Chen Y."/>
            <person name="Shah S."/>
            <person name="Dougan E. K."/>
            <person name="Thang M."/>
            <person name="Chan C."/>
        </authorList>
    </citation>
    <scope>NUCLEOTIDE SEQUENCE</scope>
</reference>
<organism evidence="6 7">
    <name type="scientific">Effrenium voratum</name>
    <dbReference type="NCBI Taxonomy" id="2562239"/>
    <lineage>
        <taxon>Eukaryota</taxon>
        <taxon>Sar</taxon>
        <taxon>Alveolata</taxon>
        <taxon>Dinophyceae</taxon>
        <taxon>Suessiales</taxon>
        <taxon>Symbiodiniaceae</taxon>
        <taxon>Effrenium</taxon>
    </lineage>
</organism>
<protein>
    <recommendedName>
        <fullName evidence="1">DNA-directed primase/polymerase protein</fullName>
        <ecNumber evidence="3">2.7.7.102</ecNumber>
    </recommendedName>
</protein>
<comment type="catalytic activity">
    <reaction evidence="2">
        <text>ssDNA + n NTP = ssDNA/pppN(pN)n-1 hybrid + (n-1) diphosphate.</text>
        <dbReference type="EC" id="2.7.7.102"/>
    </reaction>
</comment>
<dbReference type="GO" id="GO:0006264">
    <property type="term" value="P:mitochondrial DNA replication"/>
    <property type="evidence" value="ECO:0007669"/>
    <property type="project" value="TreeGrafter"/>
</dbReference>
<gene>
    <name evidence="6" type="ORF">EVOR1521_LOCUS3502</name>
</gene>
<dbReference type="GO" id="GO:0042276">
    <property type="term" value="P:error-prone translesion synthesis"/>
    <property type="evidence" value="ECO:0007669"/>
    <property type="project" value="InterPro"/>
</dbReference>
<evidence type="ECO:0000313" key="6">
    <source>
        <dbReference type="EMBL" id="CAJ1373766.1"/>
    </source>
</evidence>
<evidence type="ECO:0000256" key="4">
    <source>
        <dbReference type="ARBA" id="ARBA00047303"/>
    </source>
</evidence>
<dbReference type="InterPro" id="IPR044917">
    <property type="entry name" value="PRIMPOL"/>
</dbReference>
<dbReference type="GO" id="GO:0003887">
    <property type="term" value="F:DNA-directed DNA polymerase activity"/>
    <property type="evidence" value="ECO:0007669"/>
    <property type="project" value="UniProtKB-EC"/>
</dbReference>
<feature type="region of interest" description="Disordered" evidence="5">
    <location>
        <begin position="348"/>
        <end position="375"/>
    </location>
</feature>
<dbReference type="EMBL" id="CAUJNA010000216">
    <property type="protein sequence ID" value="CAJ1373766.1"/>
    <property type="molecule type" value="Genomic_DNA"/>
</dbReference>
<dbReference type="GO" id="GO:0005634">
    <property type="term" value="C:nucleus"/>
    <property type="evidence" value="ECO:0007669"/>
    <property type="project" value="TreeGrafter"/>
</dbReference>
<dbReference type="Proteomes" id="UP001178507">
    <property type="component" value="Unassembled WGS sequence"/>
</dbReference>
<comment type="caution">
    <text evidence="6">The sequence shown here is derived from an EMBL/GenBank/DDBJ whole genome shotgun (WGS) entry which is preliminary data.</text>
</comment>
<proteinExistence type="predicted"/>
<dbReference type="AlphaFoldDB" id="A0AA36HR28"/>
<dbReference type="Pfam" id="PF03121">
    <property type="entry name" value="Herpes_UL52"/>
    <property type="match status" value="1"/>
</dbReference>
<evidence type="ECO:0000313" key="7">
    <source>
        <dbReference type="Proteomes" id="UP001178507"/>
    </source>
</evidence>
<feature type="region of interest" description="Disordered" evidence="5">
    <location>
        <begin position="481"/>
        <end position="502"/>
    </location>
</feature>
<dbReference type="GO" id="GO:0031297">
    <property type="term" value="P:replication fork processing"/>
    <property type="evidence" value="ECO:0007669"/>
    <property type="project" value="TreeGrafter"/>
</dbReference>
<feature type="compositionally biased region" description="Low complexity" evidence="5">
    <location>
        <begin position="536"/>
        <end position="545"/>
    </location>
</feature>
<dbReference type="GO" id="GO:0005759">
    <property type="term" value="C:mitochondrial matrix"/>
    <property type="evidence" value="ECO:0007669"/>
    <property type="project" value="TreeGrafter"/>
</dbReference>
<feature type="region of interest" description="Disordered" evidence="5">
    <location>
        <begin position="514"/>
        <end position="576"/>
    </location>
</feature>
<name>A0AA36HR28_9DINO</name>
<dbReference type="GO" id="GO:0009411">
    <property type="term" value="P:response to UV"/>
    <property type="evidence" value="ECO:0007669"/>
    <property type="project" value="TreeGrafter"/>
</dbReference>
<evidence type="ECO:0000256" key="5">
    <source>
        <dbReference type="SAM" id="MobiDB-lite"/>
    </source>
</evidence>
<evidence type="ECO:0000256" key="3">
    <source>
        <dbReference type="ARBA" id="ARBA00044768"/>
    </source>
</evidence>
<keyword evidence="7" id="KW-1185">Reference proteome</keyword>
<accession>A0AA36HR28</accession>
<feature type="compositionally biased region" description="Basic and acidic residues" evidence="5">
    <location>
        <begin position="355"/>
        <end position="375"/>
    </location>
</feature>